<evidence type="ECO:0000256" key="9">
    <source>
        <dbReference type="ARBA" id="ARBA00023125"/>
    </source>
</evidence>
<feature type="domain" description="Helicase ATP-binding" evidence="13">
    <location>
        <begin position="231"/>
        <end position="397"/>
    </location>
</feature>
<dbReference type="InterPro" id="IPR042115">
    <property type="entry name" value="PriA_3primeBD_sf"/>
</dbReference>
<comment type="function">
    <text evidence="12">Initiates the restart of stalled replication forks, which reloads the replicative helicase on sites other than the origin of replication. Recognizes and binds to abandoned replication forks and remodels them to uncover a helicase loading site. Promotes assembly of the primosome at these replication forks.</text>
</comment>
<comment type="subunit">
    <text evidence="12">Component of the replication restart primosome.</text>
</comment>
<dbReference type="Pfam" id="PF18074">
    <property type="entry name" value="PriA_C"/>
    <property type="match status" value="1"/>
</dbReference>
<dbReference type="InterPro" id="IPR005259">
    <property type="entry name" value="PriA"/>
</dbReference>
<dbReference type="EMBL" id="JAUSVL010000001">
    <property type="protein sequence ID" value="MDQ0290606.1"/>
    <property type="molecule type" value="Genomic_DNA"/>
</dbReference>
<gene>
    <name evidence="12" type="primary">priA</name>
    <name evidence="15" type="ORF">J3R75_002713</name>
</gene>
<dbReference type="InterPro" id="IPR001650">
    <property type="entry name" value="Helicase_C-like"/>
</dbReference>
<evidence type="ECO:0000259" key="14">
    <source>
        <dbReference type="PROSITE" id="PS51194"/>
    </source>
</evidence>
<dbReference type="Pfam" id="PF18319">
    <property type="entry name" value="Zn_ribbon_PriA"/>
    <property type="match status" value="1"/>
</dbReference>
<feature type="binding site" evidence="12">
    <location>
        <position position="490"/>
    </location>
    <ligand>
        <name>Zn(2+)</name>
        <dbReference type="ChEBI" id="CHEBI:29105"/>
        <label>2</label>
    </ligand>
</feature>
<dbReference type="HAMAP" id="MF_00983">
    <property type="entry name" value="PriA"/>
    <property type="match status" value="1"/>
</dbReference>
<feature type="binding site" evidence="12">
    <location>
        <position position="500"/>
    </location>
    <ligand>
        <name>Zn(2+)</name>
        <dbReference type="ChEBI" id="CHEBI:29105"/>
        <label>1</label>
    </ligand>
</feature>
<dbReference type="InterPro" id="IPR011545">
    <property type="entry name" value="DEAD/DEAH_box_helicase_dom"/>
</dbReference>
<dbReference type="Pfam" id="PF17764">
    <property type="entry name" value="PriA_3primeBD"/>
    <property type="match status" value="1"/>
</dbReference>
<feature type="binding site" evidence="12">
    <location>
        <position position="460"/>
    </location>
    <ligand>
        <name>Zn(2+)</name>
        <dbReference type="ChEBI" id="CHEBI:29105"/>
        <label>1</label>
    </ligand>
</feature>
<dbReference type="RefSeq" id="WP_307262256.1">
    <property type="nucleotide sequence ID" value="NZ_JAUSVL010000001.1"/>
</dbReference>
<evidence type="ECO:0000256" key="10">
    <source>
        <dbReference type="ARBA" id="ARBA00023235"/>
    </source>
</evidence>
<evidence type="ECO:0000256" key="12">
    <source>
        <dbReference type="HAMAP-Rule" id="MF_00983"/>
    </source>
</evidence>
<keyword evidence="4 12" id="KW-0547">Nucleotide-binding</keyword>
<dbReference type="Gene3D" id="3.40.50.300">
    <property type="entry name" value="P-loop containing nucleotide triphosphate hydrolases"/>
    <property type="match status" value="2"/>
</dbReference>
<feature type="binding site" evidence="12">
    <location>
        <position position="472"/>
    </location>
    <ligand>
        <name>Zn(2+)</name>
        <dbReference type="ChEBI" id="CHEBI:29105"/>
        <label>2</label>
    </ligand>
</feature>
<evidence type="ECO:0000256" key="7">
    <source>
        <dbReference type="ARBA" id="ARBA00022833"/>
    </source>
</evidence>
<keyword evidence="3 12" id="KW-0479">Metal-binding</keyword>
<feature type="domain" description="Helicase C-terminal" evidence="14">
    <location>
        <begin position="495"/>
        <end position="649"/>
    </location>
</feature>
<dbReference type="GO" id="GO:0006270">
    <property type="term" value="P:DNA replication initiation"/>
    <property type="evidence" value="ECO:0007669"/>
    <property type="project" value="TreeGrafter"/>
</dbReference>
<comment type="catalytic activity">
    <reaction evidence="12">
        <text>Couples ATP hydrolysis with the unwinding of duplex DNA by translocating in the 3'-5' direction.</text>
        <dbReference type="EC" id="5.6.2.4"/>
    </reaction>
</comment>
<dbReference type="InterPro" id="IPR027417">
    <property type="entry name" value="P-loop_NTPase"/>
</dbReference>
<name>A0AAE4APE3_9BACT</name>
<keyword evidence="10 12" id="KW-0413">Isomerase</keyword>
<dbReference type="SMART" id="SM00487">
    <property type="entry name" value="DEXDc"/>
    <property type="match status" value="1"/>
</dbReference>
<dbReference type="GO" id="GO:0016787">
    <property type="term" value="F:hydrolase activity"/>
    <property type="evidence" value="ECO:0007669"/>
    <property type="project" value="UniProtKB-KW"/>
</dbReference>
<dbReference type="NCBIfam" id="TIGR00595">
    <property type="entry name" value="priA"/>
    <property type="match status" value="1"/>
</dbReference>
<evidence type="ECO:0000256" key="11">
    <source>
        <dbReference type="ARBA" id="ARBA00048988"/>
    </source>
</evidence>
<keyword evidence="6 12" id="KW-0347">Helicase</keyword>
<keyword evidence="2 12" id="KW-0235">DNA replication</keyword>
<dbReference type="SUPFAM" id="SSF52540">
    <property type="entry name" value="P-loop containing nucleoside triphosphate hydrolases"/>
    <property type="match status" value="2"/>
</dbReference>
<evidence type="ECO:0000256" key="8">
    <source>
        <dbReference type="ARBA" id="ARBA00022840"/>
    </source>
</evidence>
<feature type="binding site" evidence="12">
    <location>
        <position position="487"/>
    </location>
    <ligand>
        <name>Zn(2+)</name>
        <dbReference type="ChEBI" id="CHEBI:29105"/>
        <label>2</label>
    </ligand>
</feature>
<comment type="cofactor">
    <cofactor evidence="12">
        <name>Zn(2+)</name>
        <dbReference type="ChEBI" id="CHEBI:29105"/>
    </cofactor>
    <text evidence="12">Binds 2 zinc ions per subunit.</text>
</comment>
<dbReference type="Proteomes" id="UP001238163">
    <property type="component" value="Unassembled WGS sequence"/>
</dbReference>
<evidence type="ECO:0000256" key="6">
    <source>
        <dbReference type="ARBA" id="ARBA00022806"/>
    </source>
</evidence>
<organism evidence="15 16">
    <name type="scientific">Oligosphaera ethanolica</name>
    <dbReference type="NCBI Taxonomy" id="760260"/>
    <lineage>
        <taxon>Bacteria</taxon>
        <taxon>Pseudomonadati</taxon>
        <taxon>Lentisphaerota</taxon>
        <taxon>Oligosphaeria</taxon>
        <taxon>Oligosphaerales</taxon>
        <taxon>Oligosphaeraceae</taxon>
        <taxon>Oligosphaera</taxon>
    </lineage>
</organism>
<dbReference type="GO" id="GO:0006302">
    <property type="term" value="P:double-strand break repair"/>
    <property type="evidence" value="ECO:0007669"/>
    <property type="project" value="InterPro"/>
</dbReference>
<dbReference type="PROSITE" id="PS51194">
    <property type="entry name" value="HELICASE_CTER"/>
    <property type="match status" value="1"/>
</dbReference>
<keyword evidence="9 12" id="KW-0238">DNA-binding</keyword>
<dbReference type="CDD" id="cd18804">
    <property type="entry name" value="SF2_C_priA"/>
    <property type="match status" value="1"/>
</dbReference>
<comment type="catalytic activity">
    <reaction evidence="11 12">
        <text>ATP + H2O = ADP + phosphate + H(+)</text>
        <dbReference type="Rhea" id="RHEA:13065"/>
        <dbReference type="ChEBI" id="CHEBI:15377"/>
        <dbReference type="ChEBI" id="CHEBI:15378"/>
        <dbReference type="ChEBI" id="CHEBI:30616"/>
        <dbReference type="ChEBI" id="CHEBI:43474"/>
        <dbReference type="ChEBI" id="CHEBI:456216"/>
        <dbReference type="EC" id="5.6.2.4"/>
    </reaction>
</comment>
<protein>
    <recommendedName>
        <fullName evidence="12">Replication restart protein PriA</fullName>
    </recommendedName>
    <alternativeName>
        <fullName evidence="12">ATP-dependent DNA helicase PriA</fullName>
        <ecNumber evidence="12">5.6.2.4</ecNumber>
    </alternativeName>
    <alternativeName>
        <fullName evidence="12">DNA 3'-5' helicase PriA</fullName>
    </alternativeName>
</protein>
<evidence type="ECO:0000313" key="16">
    <source>
        <dbReference type="Proteomes" id="UP001238163"/>
    </source>
</evidence>
<dbReference type="InterPro" id="IPR014001">
    <property type="entry name" value="Helicase_ATP-bd"/>
</dbReference>
<feature type="binding site" evidence="12">
    <location>
        <position position="463"/>
    </location>
    <ligand>
        <name>Zn(2+)</name>
        <dbReference type="ChEBI" id="CHEBI:29105"/>
        <label>1</label>
    </ligand>
</feature>
<dbReference type="Pfam" id="PF00270">
    <property type="entry name" value="DEAD"/>
    <property type="match status" value="1"/>
</dbReference>
<reference evidence="15" key="1">
    <citation type="submission" date="2023-07" db="EMBL/GenBank/DDBJ databases">
        <title>Genomic Encyclopedia of Type Strains, Phase IV (KMG-IV): sequencing the most valuable type-strain genomes for metagenomic binning, comparative biology and taxonomic classification.</title>
        <authorList>
            <person name="Goeker M."/>
        </authorList>
    </citation>
    <scope>NUCLEOTIDE SEQUENCE</scope>
    <source>
        <strain evidence="15">DSM 24202</strain>
    </source>
</reference>
<evidence type="ECO:0000256" key="5">
    <source>
        <dbReference type="ARBA" id="ARBA00022801"/>
    </source>
</evidence>
<dbReference type="Pfam" id="PF00271">
    <property type="entry name" value="Helicase_C"/>
    <property type="match status" value="1"/>
</dbReference>
<dbReference type="GO" id="GO:1990077">
    <property type="term" value="C:primosome complex"/>
    <property type="evidence" value="ECO:0007669"/>
    <property type="project" value="UniProtKB-UniRule"/>
</dbReference>
<feature type="binding site" evidence="12">
    <location>
        <position position="503"/>
    </location>
    <ligand>
        <name>Zn(2+)</name>
        <dbReference type="ChEBI" id="CHEBI:29105"/>
        <label>1</label>
    </ligand>
</feature>
<keyword evidence="5 12" id="KW-0378">Hydrolase</keyword>
<dbReference type="SMART" id="SM00490">
    <property type="entry name" value="HELICc"/>
    <property type="match status" value="1"/>
</dbReference>
<evidence type="ECO:0000256" key="2">
    <source>
        <dbReference type="ARBA" id="ARBA00022705"/>
    </source>
</evidence>
<keyword evidence="1 12" id="KW-0639">Primosome</keyword>
<dbReference type="GO" id="GO:0006310">
    <property type="term" value="P:DNA recombination"/>
    <property type="evidence" value="ECO:0007669"/>
    <property type="project" value="InterPro"/>
</dbReference>
<dbReference type="GO" id="GO:0008270">
    <property type="term" value="F:zinc ion binding"/>
    <property type="evidence" value="ECO:0007669"/>
    <property type="project" value="UniProtKB-UniRule"/>
</dbReference>
<sequence length="752" mass="83267">MHNGPQNSNSDLVTPQSPRVAHVVFNLSLDKGFDYAIPPALAGQIRAGSRVRVSFGHSERSGFVVSVAAQSSHEGELKPIIALEKQNEQIPSHLLGLAEWIAAYYCCPKEHAVRALMPAVVRSGAMKHKQVIFVSLALRAANFGDDFAALTEKQQETIKYLHRHGAKPLQELQSEANVSAAIINTLCKHGWLIKEKRVVDRDPFHDDLIQPDSARQLTGGQQAALERVNASLDAGDAQVILLHGVTASGKTEVYLQAIHHCLQRGQDAIVLVPEISLTPQTCDRFRQRFGNLVSVLHSGLSDGERFDEWTRINEGRSRIAVGARSALFAPFRKLGLIVVDEEHESSYKQEESPRYNARDVAVVRGKREKATVVLGSATPSLESYYNCEVGRYQLVELPERVDASAMPAVELIDMAEEAALAGQAQLLSKRLKELIFDRLHKAEQIMLLLNRRGYATQMLCPKCGYVATCDNCSTAYTYHRKAAQLICHLCGVQLAAPDKCPQCQSKEIRYTGVGTEKIETILHALYPQATIARMDSDTMTTKDSYKKVLDAFRAGRIHILVGTQMIAKGLDFPNVTLVGVIQADSQLHLPDFRSGERTFQLITQVAGRAGRGDCAGHVVVQTYTPYHFALQAALKHDFKTFYAEEMPSRKMLDFPPCSHMVIVHFRSQDEALAADTAEKFHQGIQPLLEPAVQIIGPMPAPLSKVKTYYRFQLQLRGGSVLKLVALLRPQVVSQSFPKGVDVYLDVDPRSLM</sequence>
<dbReference type="InterPro" id="IPR041222">
    <property type="entry name" value="PriA_3primeBD"/>
</dbReference>
<dbReference type="EC" id="5.6.2.4" evidence="12"/>
<dbReference type="PANTHER" id="PTHR30580:SF0">
    <property type="entry name" value="PRIMOSOMAL PROTEIN N"/>
    <property type="match status" value="1"/>
</dbReference>
<dbReference type="CDD" id="cd17929">
    <property type="entry name" value="DEXHc_priA"/>
    <property type="match status" value="1"/>
</dbReference>
<evidence type="ECO:0000259" key="13">
    <source>
        <dbReference type="PROSITE" id="PS51192"/>
    </source>
</evidence>
<dbReference type="PROSITE" id="PS51192">
    <property type="entry name" value="HELICASE_ATP_BIND_1"/>
    <property type="match status" value="1"/>
</dbReference>
<evidence type="ECO:0000256" key="1">
    <source>
        <dbReference type="ARBA" id="ARBA00022515"/>
    </source>
</evidence>
<feature type="binding site" evidence="12">
    <location>
        <position position="469"/>
    </location>
    <ligand>
        <name>Zn(2+)</name>
        <dbReference type="ChEBI" id="CHEBI:29105"/>
        <label>2</label>
    </ligand>
</feature>
<dbReference type="FunFam" id="3.40.50.300:FF:000489">
    <property type="entry name" value="Primosome assembly protein PriA"/>
    <property type="match status" value="1"/>
</dbReference>
<proteinExistence type="inferred from homology"/>
<dbReference type="PANTHER" id="PTHR30580">
    <property type="entry name" value="PRIMOSOMAL PROTEIN N"/>
    <property type="match status" value="1"/>
</dbReference>
<dbReference type="InterPro" id="IPR041236">
    <property type="entry name" value="PriA_C"/>
</dbReference>
<keyword evidence="16" id="KW-1185">Reference proteome</keyword>
<dbReference type="InterPro" id="IPR040498">
    <property type="entry name" value="PriA_CRR"/>
</dbReference>
<evidence type="ECO:0000256" key="4">
    <source>
        <dbReference type="ARBA" id="ARBA00022741"/>
    </source>
</evidence>
<dbReference type="Gene3D" id="3.40.1440.60">
    <property type="entry name" value="PriA, 3(prime) DNA-binding domain"/>
    <property type="match status" value="1"/>
</dbReference>
<keyword evidence="7 12" id="KW-0862">Zinc</keyword>
<dbReference type="GO" id="GO:0043138">
    <property type="term" value="F:3'-5' DNA helicase activity"/>
    <property type="evidence" value="ECO:0007669"/>
    <property type="project" value="UniProtKB-EC"/>
</dbReference>
<comment type="caution">
    <text evidence="15">The sequence shown here is derived from an EMBL/GenBank/DDBJ whole genome shotgun (WGS) entry which is preliminary data.</text>
</comment>
<evidence type="ECO:0000313" key="15">
    <source>
        <dbReference type="EMBL" id="MDQ0290606.1"/>
    </source>
</evidence>
<dbReference type="GO" id="GO:0003677">
    <property type="term" value="F:DNA binding"/>
    <property type="evidence" value="ECO:0007669"/>
    <property type="project" value="UniProtKB-UniRule"/>
</dbReference>
<keyword evidence="8 12" id="KW-0067">ATP-binding</keyword>
<accession>A0AAE4APE3</accession>
<dbReference type="GO" id="GO:0005524">
    <property type="term" value="F:ATP binding"/>
    <property type="evidence" value="ECO:0007669"/>
    <property type="project" value="UniProtKB-UniRule"/>
</dbReference>
<comment type="similarity">
    <text evidence="12">Belongs to the helicase family. PriA subfamily.</text>
</comment>
<dbReference type="AlphaFoldDB" id="A0AAE4APE3"/>
<evidence type="ECO:0000256" key="3">
    <source>
        <dbReference type="ARBA" id="ARBA00022723"/>
    </source>
</evidence>
<dbReference type="GO" id="GO:0006269">
    <property type="term" value="P:DNA replication, synthesis of primer"/>
    <property type="evidence" value="ECO:0007669"/>
    <property type="project" value="UniProtKB-KW"/>
</dbReference>